<dbReference type="InterPro" id="IPR017853">
    <property type="entry name" value="GH"/>
</dbReference>
<evidence type="ECO:0000256" key="1">
    <source>
        <dbReference type="ARBA" id="ARBA00000548"/>
    </source>
</evidence>
<dbReference type="Gene3D" id="2.60.40.2440">
    <property type="entry name" value="Carbohydrate binding type-21 domain"/>
    <property type="match status" value="1"/>
</dbReference>
<keyword evidence="7 9" id="KW-0326">Glycosidase</keyword>
<comment type="cofactor">
    <cofactor evidence="2">
        <name>Ca(2+)</name>
        <dbReference type="ChEBI" id="CHEBI:29108"/>
    </cofactor>
</comment>
<dbReference type="EC" id="3.2.1.1" evidence="4 9"/>
<dbReference type="EMBL" id="ML119653">
    <property type="protein sequence ID" value="RPA85447.1"/>
    <property type="molecule type" value="Genomic_DNA"/>
</dbReference>
<evidence type="ECO:0000256" key="3">
    <source>
        <dbReference type="ARBA" id="ARBA00008061"/>
    </source>
</evidence>
<dbReference type="STRING" id="1160509.A0A3N4IJ39"/>
<comment type="catalytic activity">
    <reaction evidence="1 9">
        <text>Endohydrolysis of (1-&gt;4)-alpha-D-glucosidic linkages in polysaccharides containing three or more (1-&gt;4)-alpha-linked D-glucose units.</text>
        <dbReference type="EC" id="3.2.1.1"/>
    </reaction>
</comment>
<dbReference type="AlphaFoldDB" id="A0A3N4IJ39"/>
<evidence type="ECO:0000256" key="9">
    <source>
        <dbReference type="RuleBase" id="RU361134"/>
    </source>
</evidence>
<feature type="signal peptide" evidence="11">
    <location>
        <begin position="1"/>
        <end position="18"/>
    </location>
</feature>
<feature type="chain" id="PRO_5018298380" description="Alpha-amylase" evidence="11">
    <location>
        <begin position="19"/>
        <end position="777"/>
    </location>
</feature>
<evidence type="ECO:0000256" key="5">
    <source>
        <dbReference type="ARBA" id="ARBA00022801"/>
    </source>
</evidence>
<dbReference type="PRINTS" id="PR00110">
    <property type="entry name" value="ALPHAAMYLASE"/>
</dbReference>
<dbReference type="GO" id="GO:0004556">
    <property type="term" value="F:alpha-amylase activity"/>
    <property type="evidence" value="ECO:0007669"/>
    <property type="project" value="UniProtKB-UniRule"/>
</dbReference>
<dbReference type="PANTHER" id="PTHR43447">
    <property type="entry name" value="ALPHA-AMYLASE"/>
    <property type="match status" value="1"/>
</dbReference>
<keyword evidence="11" id="KW-0732">Signal</keyword>
<reference evidence="13 14" key="1">
    <citation type="journal article" date="2018" name="Nat. Ecol. Evol.">
        <title>Pezizomycetes genomes reveal the molecular basis of ectomycorrhizal truffle lifestyle.</title>
        <authorList>
            <person name="Murat C."/>
            <person name="Payen T."/>
            <person name="Noel B."/>
            <person name="Kuo A."/>
            <person name="Morin E."/>
            <person name="Chen J."/>
            <person name="Kohler A."/>
            <person name="Krizsan K."/>
            <person name="Balestrini R."/>
            <person name="Da Silva C."/>
            <person name="Montanini B."/>
            <person name="Hainaut M."/>
            <person name="Levati E."/>
            <person name="Barry K.W."/>
            <person name="Belfiori B."/>
            <person name="Cichocki N."/>
            <person name="Clum A."/>
            <person name="Dockter R.B."/>
            <person name="Fauchery L."/>
            <person name="Guy J."/>
            <person name="Iotti M."/>
            <person name="Le Tacon F."/>
            <person name="Lindquist E.A."/>
            <person name="Lipzen A."/>
            <person name="Malagnac F."/>
            <person name="Mello A."/>
            <person name="Molinier V."/>
            <person name="Miyauchi S."/>
            <person name="Poulain J."/>
            <person name="Riccioni C."/>
            <person name="Rubini A."/>
            <person name="Sitrit Y."/>
            <person name="Splivallo R."/>
            <person name="Traeger S."/>
            <person name="Wang M."/>
            <person name="Zifcakova L."/>
            <person name="Wipf D."/>
            <person name="Zambonelli A."/>
            <person name="Paolocci F."/>
            <person name="Nowrousian M."/>
            <person name="Ottonello S."/>
            <person name="Baldrian P."/>
            <person name="Spatafora J.W."/>
            <person name="Henrissat B."/>
            <person name="Nagy L.G."/>
            <person name="Aury J.M."/>
            <person name="Wincker P."/>
            <person name="Grigoriev I.V."/>
            <person name="Bonfante P."/>
            <person name="Martin F.M."/>
        </authorList>
    </citation>
    <scope>NUCLEOTIDE SEQUENCE [LARGE SCALE GENOMIC DNA]</scope>
    <source>
        <strain evidence="13 14">RN42</strain>
    </source>
</reference>
<evidence type="ECO:0000313" key="14">
    <source>
        <dbReference type="Proteomes" id="UP000275078"/>
    </source>
</evidence>
<evidence type="ECO:0000256" key="10">
    <source>
        <dbReference type="SAM" id="MobiDB-lite"/>
    </source>
</evidence>
<gene>
    <name evidence="13" type="ORF">BJ508DRAFT_322498</name>
</gene>
<dbReference type="SUPFAM" id="SSF51445">
    <property type="entry name" value="(Trans)glycosidases"/>
    <property type="match status" value="1"/>
</dbReference>
<dbReference type="GO" id="GO:0005975">
    <property type="term" value="P:carbohydrate metabolic process"/>
    <property type="evidence" value="ECO:0007669"/>
    <property type="project" value="InterPro"/>
</dbReference>
<feature type="domain" description="CBM21" evidence="12">
    <location>
        <begin position="22"/>
        <end position="123"/>
    </location>
</feature>
<dbReference type="InterPro" id="IPR005036">
    <property type="entry name" value="CBM21_dom"/>
</dbReference>
<protein>
    <recommendedName>
        <fullName evidence="4 9">Alpha-amylase</fullName>
        <ecNumber evidence="4 9">3.2.1.1</ecNumber>
    </recommendedName>
</protein>
<dbReference type="GO" id="GO:0043169">
    <property type="term" value="F:cation binding"/>
    <property type="evidence" value="ECO:0007669"/>
    <property type="project" value="InterPro"/>
</dbReference>
<dbReference type="InterPro" id="IPR006046">
    <property type="entry name" value="Alpha_amylase"/>
</dbReference>
<evidence type="ECO:0000256" key="11">
    <source>
        <dbReference type="SAM" id="SignalP"/>
    </source>
</evidence>
<feature type="compositionally biased region" description="Low complexity" evidence="10">
    <location>
        <begin position="125"/>
        <end position="156"/>
    </location>
</feature>
<keyword evidence="6 9" id="KW-0119">Carbohydrate metabolism</keyword>
<feature type="region of interest" description="Disordered" evidence="10">
    <location>
        <begin position="124"/>
        <end position="160"/>
    </location>
</feature>
<dbReference type="Proteomes" id="UP000275078">
    <property type="component" value="Unassembled WGS sequence"/>
</dbReference>
<evidence type="ECO:0000256" key="8">
    <source>
        <dbReference type="RuleBase" id="RU003615"/>
    </source>
</evidence>
<dbReference type="InterPro" id="IPR006047">
    <property type="entry name" value="GH13_cat_dom"/>
</dbReference>
<evidence type="ECO:0000256" key="2">
    <source>
        <dbReference type="ARBA" id="ARBA00001913"/>
    </source>
</evidence>
<dbReference type="Gene3D" id="3.20.20.80">
    <property type="entry name" value="Glycosidases"/>
    <property type="match status" value="1"/>
</dbReference>
<comment type="similarity">
    <text evidence="3 8">Belongs to the glycosyl hydrolase 13 family.</text>
</comment>
<dbReference type="OrthoDB" id="550577at2759"/>
<evidence type="ECO:0000256" key="4">
    <source>
        <dbReference type="ARBA" id="ARBA00012595"/>
    </source>
</evidence>
<proteinExistence type="inferred from homology"/>
<evidence type="ECO:0000313" key="13">
    <source>
        <dbReference type="EMBL" id="RPA85447.1"/>
    </source>
</evidence>
<dbReference type="CDD" id="cd11317">
    <property type="entry name" value="AmyAc_bac_euk_AmyA"/>
    <property type="match status" value="1"/>
</dbReference>
<name>A0A3N4IJ39_ASCIM</name>
<keyword evidence="14" id="KW-1185">Reference proteome</keyword>
<evidence type="ECO:0000256" key="7">
    <source>
        <dbReference type="ARBA" id="ARBA00023295"/>
    </source>
</evidence>
<sequence length="777" mass="84754">MWFRQLFIVVATAAAALSTPLSLQKRATQVSLINHDYYSNVLSGTINVQNIAYSKTVNVIYAVGNSWLDSQKIAAKYKSASSNGYEIWEFSGSAPGATQFYIKYDVSGTSYYDPGNNVNHKVVEGGSSSSSTSTIVSTTSSNPSITTTSTIPTTSTGPGGPVGAPALPGILPEAIPSEPIPAVPSGCNTWNGLDSCTGTSSEFVASSEKRRWQTPPKTANDPQYIPQFQDYRDLIGYANIQYSSGRNSAIVTINAASRTGESLTYHFNDVAQASQHLQVSGSYTGTLSVKVTTASGKQLVLEPLNFVWDKASLSAAQSSFSNGQKGAIVEMFGWPFNDVAKECSFIGKAGYMGVKLFPVQEAVWGSHYYETDNQFRPWYHIYQPVSYRLKSRMGTREELRNMIQACRTAGVRVYADAVVNHMVGQGTDIANHRSNCNYYSGHNATDGSPYFTSGNTYLLNPYTGTRPTLEFPAVPYGPTDFHCERSLNSWTDGNVITKGWLVGLTDLNTEKEYVQDRIATYLVDLISIGFSGFRVDAAKHIGPRSMAQILGRVKNKLGGSFPEDFITWMEVILGGESNLLGCSGGEWSWYTNFDKELLAAGISNSDIQKVKIWSSDYPKEHPACGRWIIPASRFVIQNDDHDQQNPGSSSRDMQDKGSVLIKDKNIAAHRSFEKQLFTRTDADWHIKMILSSYMYAANGGNGFPDGLSDCSLYTGSINKAGCLGVPKDVAFQEKACAYNLTPGQYTRVHRDVEIINAMRSWVGLGSTSASALGISGC</sequence>
<organism evidence="13 14">
    <name type="scientific">Ascobolus immersus RN42</name>
    <dbReference type="NCBI Taxonomy" id="1160509"/>
    <lineage>
        <taxon>Eukaryota</taxon>
        <taxon>Fungi</taxon>
        <taxon>Dikarya</taxon>
        <taxon>Ascomycota</taxon>
        <taxon>Pezizomycotina</taxon>
        <taxon>Pezizomycetes</taxon>
        <taxon>Pezizales</taxon>
        <taxon>Ascobolaceae</taxon>
        <taxon>Ascobolus</taxon>
    </lineage>
</organism>
<dbReference type="SMART" id="SM00642">
    <property type="entry name" value="Aamy"/>
    <property type="match status" value="1"/>
</dbReference>
<dbReference type="PROSITE" id="PS51159">
    <property type="entry name" value="CBM21"/>
    <property type="match status" value="1"/>
</dbReference>
<accession>A0A3N4IJ39</accession>
<evidence type="ECO:0000256" key="6">
    <source>
        <dbReference type="ARBA" id="ARBA00023277"/>
    </source>
</evidence>
<evidence type="ECO:0000259" key="12">
    <source>
        <dbReference type="PROSITE" id="PS51159"/>
    </source>
</evidence>
<dbReference type="Pfam" id="PF03370">
    <property type="entry name" value="CBM_21"/>
    <property type="match status" value="1"/>
</dbReference>
<dbReference type="Pfam" id="PF00128">
    <property type="entry name" value="Alpha-amylase"/>
    <property type="match status" value="1"/>
</dbReference>
<dbReference type="InterPro" id="IPR038175">
    <property type="entry name" value="CBM21_dom_sf"/>
</dbReference>
<keyword evidence="5 9" id="KW-0378">Hydrolase</keyword>